<protein>
    <submittedName>
        <fullName evidence="2">Uncharacterized protein</fullName>
    </submittedName>
</protein>
<sequence length="185" mass="20922">MWVPTRILVFEDLNFAPKHRPLESARPLSVKLALCRRESRPTSLLGCGWRHFSAAREDPAKVKGHNRVLEPVPTGPRLRDPSHTRRPDATPTDRQIDTAQPDKAGIHDTPEISCCVVVCDAGRRLFKRRVADLDYCSALRRLSVVGDVKFGRLRDKYAVYLLSHCKLSQNTNVKQQLPLFVSSSE</sequence>
<organism evidence="2 3">
    <name type="scientific">Eumeta variegata</name>
    <name type="common">Bagworm moth</name>
    <name type="synonym">Eumeta japonica</name>
    <dbReference type="NCBI Taxonomy" id="151549"/>
    <lineage>
        <taxon>Eukaryota</taxon>
        <taxon>Metazoa</taxon>
        <taxon>Ecdysozoa</taxon>
        <taxon>Arthropoda</taxon>
        <taxon>Hexapoda</taxon>
        <taxon>Insecta</taxon>
        <taxon>Pterygota</taxon>
        <taxon>Neoptera</taxon>
        <taxon>Endopterygota</taxon>
        <taxon>Lepidoptera</taxon>
        <taxon>Glossata</taxon>
        <taxon>Ditrysia</taxon>
        <taxon>Tineoidea</taxon>
        <taxon>Psychidae</taxon>
        <taxon>Oiketicinae</taxon>
        <taxon>Eumeta</taxon>
    </lineage>
</organism>
<accession>A0A4C1VKN4</accession>
<dbReference type="Proteomes" id="UP000299102">
    <property type="component" value="Unassembled WGS sequence"/>
</dbReference>
<evidence type="ECO:0000313" key="2">
    <source>
        <dbReference type="EMBL" id="GBP38847.1"/>
    </source>
</evidence>
<evidence type="ECO:0000313" key="3">
    <source>
        <dbReference type="Proteomes" id="UP000299102"/>
    </source>
</evidence>
<dbReference type="EMBL" id="BGZK01000355">
    <property type="protein sequence ID" value="GBP38847.1"/>
    <property type="molecule type" value="Genomic_DNA"/>
</dbReference>
<gene>
    <name evidence="2" type="ORF">EVAR_32363_1</name>
</gene>
<keyword evidence="3" id="KW-1185">Reference proteome</keyword>
<feature type="region of interest" description="Disordered" evidence="1">
    <location>
        <begin position="64"/>
        <end position="103"/>
    </location>
</feature>
<reference evidence="2 3" key="1">
    <citation type="journal article" date="2019" name="Commun. Biol.">
        <title>The bagworm genome reveals a unique fibroin gene that provides high tensile strength.</title>
        <authorList>
            <person name="Kono N."/>
            <person name="Nakamura H."/>
            <person name="Ohtoshi R."/>
            <person name="Tomita M."/>
            <person name="Numata K."/>
            <person name="Arakawa K."/>
        </authorList>
    </citation>
    <scope>NUCLEOTIDE SEQUENCE [LARGE SCALE GENOMIC DNA]</scope>
</reference>
<dbReference type="AlphaFoldDB" id="A0A4C1VKN4"/>
<proteinExistence type="predicted"/>
<evidence type="ECO:0000256" key="1">
    <source>
        <dbReference type="SAM" id="MobiDB-lite"/>
    </source>
</evidence>
<name>A0A4C1VKN4_EUMVA</name>
<comment type="caution">
    <text evidence="2">The sequence shown here is derived from an EMBL/GenBank/DDBJ whole genome shotgun (WGS) entry which is preliminary data.</text>
</comment>
<feature type="compositionally biased region" description="Basic and acidic residues" evidence="1">
    <location>
        <begin position="77"/>
        <end position="88"/>
    </location>
</feature>